<evidence type="ECO:0000256" key="1">
    <source>
        <dbReference type="SAM" id="MobiDB-lite"/>
    </source>
</evidence>
<keyword evidence="2" id="KW-0472">Membrane</keyword>
<dbReference type="SUPFAM" id="SSF52058">
    <property type="entry name" value="L domain-like"/>
    <property type="match status" value="1"/>
</dbReference>
<reference evidence="4 5" key="1">
    <citation type="submission" date="2024-11" db="EMBL/GenBank/DDBJ databases">
        <title>Adaptive evolution of stress response genes in parasites aligns with host niche diversity.</title>
        <authorList>
            <person name="Hahn C."/>
            <person name="Resl P."/>
        </authorList>
    </citation>
    <scope>NUCLEOTIDE SEQUENCE [LARGE SCALE GENOMIC DNA]</scope>
    <source>
        <strain evidence="4">EGGRZ-B1_66</strain>
        <tissue evidence="4">Body</tissue>
    </source>
</reference>
<name>A0ABD2QFW0_9PLAT</name>
<keyword evidence="2" id="KW-1133">Transmembrane helix</keyword>
<evidence type="ECO:0000256" key="2">
    <source>
        <dbReference type="SAM" id="Phobius"/>
    </source>
</evidence>
<comment type="caution">
    <text evidence="4">The sequence shown here is derived from an EMBL/GenBank/DDBJ whole genome shotgun (WGS) entry which is preliminary data.</text>
</comment>
<protein>
    <submittedName>
        <fullName evidence="4">Uncharacterized protein</fullName>
    </submittedName>
</protein>
<dbReference type="Proteomes" id="UP001626550">
    <property type="component" value="Unassembled WGS sequence"/>
</dbReference>
<organism evidence="4 5">
    <name type="scientific">Cichlidogyrus casuarinus</name>
    <dbReference type="NCBI Taxonomy" id="1844966"/>
    <lineage>
        <taxon>Eukaryota</taxon>
        <taxon>Metazoa</taxon>
        <taxon>Spiralia</taxon>
        <taxon>Lophotrochozoa</taxon>
        <taxon>Platyhelminthes</taxon>
        <taxon>Monogenea</taxon>
        <taxon>Monopisthocotylea</taxon>
        <taxon>Dactylogyridea</taxon>
        <taxon>Ancyrocephalidae</taxon>
        <taxon>Cichlidogyrus</taxon>
    </lineage>
</organism>
<feature type="signal peptide" evidence="3">
    <location>
        <begin position="1"/>
        <end position="16"/>
    </location>
</feature>
<dbReference type="Gene3D" id="3.80.10.10">
    <property type="entry name" value="Ribonuclease Inhibitor"/>
    <property type="match status" value="1"/>
</dbReference>
<evidence type="ECO:0000256" key="3">
    <source>
        <dbReference type="SAM" id="SignalP"/>
    </source>
</evidence>
<feature type="region of interest" description="Disordered" evidence="1">
    <location>
        <begin position="270"/>
        <end position="294"/>
    </location>
</feature>
<dbReference type="InterPro" id="IPR032675">
    <property type="entry name" value="LRR_dom_sf"/>
</dbReference>
<keyword evidence="3" id="KW-0732">Signal</keyword>
<evidence type="ECO:0000313" key="4">
    <source>
        <dbReference type="EMBL" id="KAL3318422.1"/>
    </source>
</evidence>
<dbReference type="AlphaFoldDB" id="A0ABD2QFW0"/>
<sequence length="339" mass="38111">MWKVLLLTLLPALAHANCQIINLANKRGLAKCRGNPTDFDWEQISIQRTQRVEFSNLDIDLLQLPATVAKLNIEDIRISKSKIKAIDPNFFSASSNGMSYIGLNQVELPEPLTRQHFNGLQDSLTQLILHNSVILEPDALEGMKKLVKLSIKDSPMTKYPTNLGQLLQQGIEKVEFVNTRIQTFPWASIVTWLNQDVAGSKGVIDLTDSPLHCDETLKEMHTFIHNKENSKARLEGFKCASPEIFRDRYLNQISSEELAKVTEPVPKMEDIPYDQFESKPNDGKREDTGPAEVKDTVNKGSMSLITLAIFGGVLLFAIILIIAVIMIKRSRSNKYKGHT</sequence>
<keyword evidence="2" id="KW-0812">Transmembrane</keyword>
<feature type="transmembrane region" description="Helical" evidence="2">
    <location>
        <begin position="304"/>
        <end position="327"/>
    </location>
</feature>
<accession>A0ABD2QFW0</accession>
<evidence type="ECO:0000313" key="5">
    <source>
        <dbReference type="Proteomes" id="UP001626550"/>
    </source>
</evidence>
<gene>
    <name evidence="4" type="ORF">Ciccas_002913</name>
</gene>
<proteinExistence type="predicted"/>
<keyword evidence="5" id="KW-1185">Reference proteome</keyword>
<feature type="chain" id="PRO_5044838382" evidence="3">
    <location>
        <begin position="17"/>
        <end position="339"/>
    </location>
</feature>
<dbReference type="EMBL" id="JBJKFK010000245">
    <property type="protein sequence ID" value="KAL3318422.1"/>
    <property type="molecule type" value="Genomic_DNA"/>
</dbReference>